<dbReference type="NCBIfam" id="TIGR02521">
    <property type="entry name" value="type_IV_pilW"/>
    <property type="match status" value="1"/>
</dbReference>
<dbReference type="Pfam" id="PF01476">
    <property type="entry name" value="LysM"/>
    <property type="match status" value="1"/>
</dbReference>
<dbReference type="Pfam" id="PF13424">
    <property type="entry name" value="TPR_12"/>
    <property type="match status" value="1"/>
</dbReference>
<evidence type="ECO:0000256" key="1">
    <source>
        <dbReference type="ARBA" id="ARBA00022737"/>
    </source>
</evidence>
<proteinExistence type="predicted"/>
<accession>A0A6N9TD19</accession>
<evidence type="ECO:0000256" key="4">
    <source>
        <dbReference type="SAM" id="MobiDB-lite"/>
    </source>
</evidence>
<dbReference type="PROSITE" id="PS51782">
    <property type="entry name" value="LYSM"/>
    <property type="match status" value="1"/>
</dbReference>
<dbReference type="PANTHER" id="PTHR44227:SF3">
    <property type="entry name" value="PROTEIN O-MANNOSYL-TRANSFERASE TMTC4"/>
    <property type="match status" value="1"/>
</dbReference>
<dbReference type="AlphaFoldDB" id="A0A6N9TD19"/>
<reference evidence="7 8" key="1">
    <citation type="submission" date="2020-01" db="EMBL/GenBank/DDBJ databases">
        <title>Genomes of bacteria type strains.</title>
        <authorList>
            <person name="Chen J."/>
            <person name="Zhu S."/>
            <person name="Yang J."/>
        </authorList>
    </citation>
    <scope>NUCLEOTIDE SEQUENCE [LARGE SCALE GENOMIC DNA]</scope>
    <source>
        <strain evidence="7 8">LMG 24078</strain>
    </source>
</reference>
<dbReference type="InterPro" id="IPR018392">
    <property type="entry name" value="LysM"/>
</dbReference>
<evidence type="ECO:0000313" key="7">
    <source>
        <dbReference type="EMBL" id="NDW14362.1"/>
    </source>
</evidence>
<comment type="caution">
    <text evidence="7">The sequence shown here is derived from an EMBL/GenBank/DDBJ whole genome shotgun (WGS) entry which is preliminary data.</text>
</comment>
<dbReference type="SUPFAM" id="SSF54106">
    <property type="entry name" value="LysM domain"/>
    <property type="match status" value="1"/>
</dbReference>
<protein>
    <submittedName>
        <fullName evidence="7">Type IV pilus biogenesis/stability protein PilW</fullName>
    </submittedName>
</protein>
<dbReference type="CDD" id="cd00118">
    <property type="entry name" value="LysM"/>
    <property type="match status" value="1"/>
</dbReference>
<feature type="repeat" description="TPR" evidence="3">
    <location>
        <begin position="146"/>
        <end position="179"/>
    </location>
</feature>
<feature type="repeat" description="TPR" evidence="3">
    <location>
        <begin position="42"/>
        <end position="75"/>
    </location>
</feature>
<dbReference type="SMART" id="SM00257">
    <property type="entry name" value="LysM"/>
    <property type="match status" value="1"/>
</dbReference>
<feature type="repeat" description="TPR" evidence="3">
    <location>
        <begin position="76"/>
        <end position="109"/>
    </location>
</feature>
<keyword evidence="1" id="KW-0677">Repeat</keyword>
<dbReference type="InterPro" id="IPR013360">
    <property type="entry name" value="Pilus_4_PilW"/>
</dbReference>
<feature type="signal peptide" evidence="5">
    <location>
        <begin position="1"/>
        <end position="26"/>
    </location>
</feature>
<organism evidence="7 8">
    <name type="scientific">Alteromonas genovensis</name>
    <dbReference type="NCBI Taxonomy" id="471225"/>
    <lineage>
        <taxon>Bacteria</taxon>
        <taxon>Pseudomonadati</taxon>
        <taxon>Pseudomonadota</taxon>
        <taxon>Gammaproteobacteria</taxon>
        <taxon>Alteromonadales</taxon>
        <taxon>Alteromonadaceae</taxon>
        <taxon>Alteromonas/Salinimonas group</taxon>
        <taxon>Alteromonas</taxon>
    </lineage>
</organism>
<dbReference type="EMBL" id="JAAAWO010000001">
    <property type="protein sequence ID" value="NDW14362.1"/>
    <property type="molecule type" value="Genomic_DNA"/>
</dbReference>
<dbReference type="Proteomes" id="UP000471381">
    <property type="component" value="Unassembled WGS sequence"/>
</dbReference>
<gene>
    <name evidence="7" type="primary">pilW</name>
    <name evidence="7" type="ORF">GTQ48_02270</name>
</gene>
<dbReference type="InterPro" id="IPR036779">
    <property type="entry name" value="LysM_dom_sf"/>
</dbReference>
<dbReference type="SUPFAM" id="SSF48452">
    <property type="entry name" value="TPR-like"/>
    <property type="match status" value="1"/>
</dbReference>
<dbReference type="InterPro" id="IPR011990">
    <property type="entry name" value="TPR-like_helical_dom_sf"/>
</dbReference>
<dbReference type="PROSITE" id="PS50005">
    <property type="entry name" value="TPR"/>
    <property type="match status" value="3"/>
</dbReference>
<evidence type="ECO:0000256" key="3">
    <source>
        <dbReference type="PROSITE-ProRule" id="PRU00339"/>
    </source>
</evidence>
<dbReference type="InterPro" id="IPR019734">
    <property type="entry name" value="TPR_rpt"/>
</dbReference>
<dbReference type="InterPro" id="IPR052346">
    <property type="entry name" value="O-mannosyl-transferase_TMTC"/>
</dbReference>
<dbReference type="Gene3D" id="3.10.350.10">
    <property type="entry name" value="LysM domain"/>
    <property type="match status" value="1"/>
</dbReference>
<dbReference type="PROSITE" id="PS50293">
    <property type="entry name" value="TPR_REGION"/>
    <property type="match status" value="1"/>
</dbReference>
<evidence type="ECO:0000313" key="8">
    <source>
        <dbReference type="Proteomes" id="UP000471381"/>
    </source>
</evidence>
<name>A0A6N9TD19_9ALTE</name>
<dbReference type="SMART" id="SM00028">
    <property type="entry name" value="TPR"/>
    <property type="match status" value="4"/>
</dbReference>
<feature type="compositionally biased region" description="Basic and acidic residues" evidence="4">
    <location>
        <begin position="314"/>
        <end position="326"/>
    </location>
</feature>
<feature type="chain" id="PRO_5026936595" evidence="5">
    <location>
        <begin position="27"/>
        <end position="421"/>
    </location>
</feature>
<dbReference type="RefSeq" id="WP_163105079.1">
    <property type="nucleotide sequence ID" value="NZ_JAAAWO010000001.1"/>
</dbReference>
<evidence type="ECO:0000256" key="5">
    <source>
        <dbReference type="SAM" id="SignalP"/>
    </source>
</evidence>
<dbReference type="Gene3D" id="1.25.40.10">
    <property type="entry name" value="Tetratricopeptide repeat domain"/>
    <property type="match status" value="1"/>
</dbReference>
<feature type="domain" description="LysM" evidence="6">
    <location>
        <begin position="369"/>
        <end position="413"/>
    </location>
</feature>
<keyword evidence="8" id="KW-1185">Reference proteome</keyword>
<dbReference type="Pfam" id="PF13181">
    <property type="entry name" value="TPR_8"/>
    <property type="match status" value="2"/>
</dbReference>
<evidence type="ECO:0000259" key="6">
    <source>
        <dbReference type="PROSITE" id="PS51782"/>
    </source>
</evidence>
<sequence length="421" mass="46400">MQKGLRSSMRAALVGASLFIVGCVSSSQTGINSADFDPEEAARTRMSLGLTYLQNNNYTQAKRNLDKAIEFDPRSADVQYAMAYYYQLVGENQRAEEYYITALDIEPDNGDIANSFGAFKCQNGQYDEAKTYFLRAIDNRSYSNAAQTYENLALCAQSQNNIQDAIAYFENALKHQPARAKTLFLLTELYVATEQWQKAKSALRRYERVAKVSPDSLWLAFEIAKGEKDDAAAKGYGDMLLSLFPNSTLAKRYLAERSNLNAKVIKTVKTVVKDSGNGNSVSANQSGSILRPTTEQTVLVVNSDEQSTQSAPTHESDSESSSDKRSKTIAKSAASELGADKVKAGAPSAQDADNENVAAKPDLSDQTSKFHVVKEAENLYRISLLYNIKMSTLQKWNNLDNTGAIIAGQKLWLVPPSMQEE</sequence>
<feature type="region of interest" description="Disordered" evidence="4">
    <location>
        <begin position="302"/>
        <end position="365"/>
    </location>
</feature>
<feature type="compositionally biased region" description="Polar residues" evidence="4">
    <location>
        <begin position="302"/>
        <end position="313"/>
    </location>
</feature>
<keyword evidence="5" id="KW-0732">Signal</keyword>
<keyword evidence="2 3" id="KW-0802">TPR repeat</keyword>
<dbReference type="PROSITE" id="PS51257">
    <property type="entry name" value="PROKAR_LIPOPROTEIN"/>
    <property type="match status" value="1"/>
</dbReference>
<dbReference type="PANTHER" id="PTHR44227">
    <property type="match status" value="1"/>
</dbReference>
<evidence type="ECO:0000256" key="2">
    <source>
        <dbReference type="ARBA" id="ARBA00022803"/>
    </source>
</evidence>